<evidence type="ECO:0000259" key="4">
    <source>
        <dbReference type="Pfam" id="PF00512"/>
    </source>
</evidence>
<proteinExistence type="predicted"/>
<dbReference type="GO" id="GO:0000155">
    <property type="term" value="F:phosphorelay sensor kinase activity"/>
    <property type="evidence" value="ECO:0007669"/>
    <property type="project" value="InterPro"/>
</dbReference>
<evidence type="ECO:0000313" key="6">
    <source>
        <dbReference type="Proteomes" id="UP000509120"/>
    </source>
</evidence>
<evidence type="ECO:0000256" key="2">
    <source>
        <dbReference type="ARBA" id="ARBA00012438"/>
    </source>
</evidence>
<dbReference type="CDD" id="cd00082">
    <property type="entry name" value="HisKA"/>
    <property type="match status" value="1"/>
</dbReference>
<protein>
    <recommendedName>
        <fullName evidence="2">histidine kinase</fullName>
        <ecNumber evidence="2">2.7.13.3</ecNumber>
    </recommendedName>
</protein>
<dbReference type="Proteomes" id="UP000509120">
    <property type="component" value="Chromosome"/>
</dbReference>
<sequence>MYLAKWSMRPIQKSLEKQKTFVENASHELRTPLTVIQNRLESLFRKPESTNFRQFREHCL</sequence>
<dbReference type="EC" id="2.7.13.3" evidence="2"/>
<comment type="catalytic activity">
    <reaction evidence="1">
        <text>ATP + protein L-histidine = ADP + protein N-phospho-L-histidine.</text>
        <dbReference type="EC" id="2.7.13.3"/>
    </reaction>
</comment>
<evidence type="ECO:0000256" key="1">
    <source>
        <dbReference type="ARBA" id="ARBA00000085"/>
    </source>
</evidence>
<dbReference type="Gene3D" id="1.10.287.130">
    <property type="match status" value="1"/>
</dbReference>
<organism evidence="5 6">
    <name type="scientific">Streptococcus thermophilus</name>
    <dbReference type="NCBI Taxonomy" id="1308"/>
    <lineage>
        <taxon>Bacteria</taxon>
        <taxon>Bacillati</taxon>
        <taxon>Bacillota</taxon>
        <taxon>Bacilli</taxon>
        <taxon>Lactobacillales</taxon>
        <taxon>Streptococcaceae</taxon>
        <taxon>Streptococcus</taxon>
    </lineage>
</organism>
<dbReference type="AlphaFoldDB" id="A0AAU9H8D1"/>
<dbReference type="SUPFAM" id="SSF47384">
    <property type="entry name" value="Homodimeric domain of signal transducing histidine kinase"/>
    <property type="match status" value="1"/>
</dbReference>
<dbReference type="InterPro" id="IPR003661">
    <property type="entry name" value="HisK_dim/P_dom"/>
</dbReference>
<feature type="domain" description="Signal transduction histidine kinase dimerisation/phosphoacceptor" evidence="4">
    <location>
        <begin position="18"/>
        <end position="56"/>
    </location>
</feature>
<dbReference type="InterPro" id="IPR036097">
    <property type="entry name" value="HisK_dim/P_sf"/>
</dbReference>
<gene>
    <name evidence="5" type="primary">ciaH trunc</name>
    <name evidence="5" type="ORF">STHERMO_0845</name>
</gene>
<evidence type="ECO:0000256" key="3">
    <source>
        <dbReference type="ARBA" id="ARBA00022777"/>
    </source>
</evidence>
<accession>A0AAU9H8D1</accession>
<dbReference type="Pfam" id="PF00512">
    <property type="entry name" value="HisKA"/>
    <property type="match status" value="1"/>
</dbReference>
<evidence type="ECO:0000313" key="5">
    <source>
        <dbReference type="EMBL" id="CAD0155206.1"/>
    </source>
</evidence>
<dbReference type="EMBL" id="LR822030">
    <property type="protein sequence ID" value="CAD0155206.1"/>
    <property type="molecule type" value="Genomic_DNA"/>
</dbReference>
<keyword evidence="3" id="KW-0418">Kinase</keyword>
<name>A0AAU9H8D1_STRTR</name>
<reference evidence="5 6" key="1">
    <citation type="submission" date="2020-06" db="EMBL/GenBank/DDBJ databases">
        <authorList>
            <person name="Chuat V."/>
        </authorList>
    </citation>
    <scope>NUCLEOTIDE SEQUENCE [LARGE SCALE GENOMIC DNA]</scope>
    <source>
        <strain evidence="5">STH_CIRM_1046</strain>
    </source>
</reference>
<keyword evidence="5" id="KW-0808">Transferase</keyword>